<organism evidence="2">
    <name type="scientific">viral metagenome</name>
    <dbReference type="NCBI Taxonomy" id="1070528"/>
    <lineage>
        <taxon>unclassified sequences</taxon>
        <taxon>metagenomes</taxon>
        <taxon>organismal metagenomes</taxon>
    </lineage>
</organism>
<protein>
    <submittedName>
        <fullName evidence="2">Uncharacterized protein</fullName>
    </submittedName>
</protein>
<dbReference type="EMBL" id="MN739849">
    <property type="protein sequence ID" value="QHT74366.1"/>
    <property type="molecule type" value="Genomic_DNA"/>
</dbReference>
<name>A0A6C0H2A8_9ZZZZ</name>
<sequence>MHDNIYRKIVGNVFGATKNIGSKLLTRAVRYISQERTLVTSILHAKTDANYKKHFSRSKLARGSAISKNCNSRCSVKTPCNKRCQLGRDRYQLELAKKKYKKDNVVKYTSSQINQRSYSAEVANGSCNSRCKASKARYQKQRTQYMKTFHEPCQNGHIKNTGTYNGKPLSDQGNPSGNTPGDKKTVGGYGGVAKGRPLGAPGAGQINWSNSAKYNWRTECKSYSAILGVKKNSPTPRPLARPM</sequence>
<reference evidence="2" key="1">
    <citation type="journal article" date="2020" name="Nature">
        <title>Giant virus diversity and host interactions through global metagenomics.</title>
        <authorList>
            <person name="Schulz F."/>
            <person name="Roux S."/>
            <person name="Paez-Espino D."/>
            <person name="Jungbluth S."/>
            <person name="Walsh D.A."/>
            <person name="Denef V.J."/>
            <person name="McMahon K.D."/>
            <person name="Konstantinidis K.T."/>
            <person name="Eloe-Fadrosh E.A."/>
            <person name="Kyrpides N.C."/>
            <person name="Woyke T."/>
        </authorList>
    </citation>
    <scope>NUCLEOTIDE SEQUENCE</scope>
    <source>
        <strain evidence="2">GVMAG-M-3300023179-59</strain>
    </source>
</reference>
<evidence type="ECO:0000256" key="1">
    <source>
        <dbReference type="SAM" id="MobiDB-lite"/>
    </source>
</evidence>
<dbReference type="AlphaFoldDB" id="A0A6C0H2A8"/>
<accession>A0A6C0H2A8</accession>
<proteinExistence type="predicted"/>
<evidence type="ECO:0000313" key="2">
    <source>
        <dbReference type="EMBL" id="QHT74366.1"/>
    </source>
</evidence>
<feature type="region of interest" description="Disordered" evidence="1">
    <location>
        <begin position="156"/>
        <end position="189"/>
    </location>
</feature>